<organism evidence="5 6">
    <name type="scientific">Herbinix luporum</name>
    <dbReference type="NCBI Taxonomy" id="1679721"/>
    <lineage>
        <taxon>Bacteria</taxon>
        <taxon>Bacillati</taxon>
        <taxon>Bacillota</taxon>
        <taxon>Clostridia</taxon>
        <taxon>Lachnospirales</taxon>
        <taxon>Lachnospiraceae</taxon>
        <taxon>Herbinix</taxon>
    </lineage>
</organism>
<dbReference type="GO" id="GO:0004556">
    <property type="term" value="F:alpha-amylase activity"/>
    <property type="evidence" value="ECO:0007669"/>
    <property type="project" value="TreeGrafter"/>
</dbReference>
<accession>A0A0K8J4E5</accession>
<protein>
    <submittedName>
        <fullName evidence="5">Oligo-1,6-glucosidase</fullName>
        <ecNumber evidence="5">3.2.1.10</ecNumber>
    </submittedName>
</protein>
<dbReference type="PANTHER" id="PTHR10357:SF184">
    <property type="entry name" value="OLIGO-1,6-GLUCOSIDASE 1"/>
    <property type="match status" value="1"/>
</dbReference>
<dbReference type="Gene3D" id="3.90.400.10">
    <property type="entry name" value="Oligo-1,6-glucosidase, Domain 2"/>
    <property type="match status" value="1"/>
</dbReference>
<dbReference type="EC" id="3.2.1.10" evidence="5"/>
<comment type="similarity">
    <text evidence="1">Belongs to the glycosyl hydrolase 13 family.</text>
</comment>
<proteinExistence type="inferred from homology"/>
<evidence type="ECO:0000256" key="3">
    <source>
        <dbReference type="ARBA" id="ARBA00023295"/>
    </source>
</evidence>
<dbReference type="PANTHER" id="PTHR10357">
    <property type="entry name" value="ALPHA-AMYLASE FAMILY MEMBER"/>
    <property type="match status" value="1"/>
</dbReference>
<evidence type="ECO:0000256" key="1">
    <source>
        <dbReference type="ARBA" id="ARBA00008061"/>
    </source>
</evidence>
<dbReference type="GO" id="GO:0004574">
    <property type="term" value="F:oligo-1,6-glucosidase activity"/>
    <property type="evidence" value="ECO:0007669"/>
    <property type="project" value="UniProtKB-EC"/>
</dbReference>
<dbReference type="CDD" id="cd11333">
    <property type="entry name" value="AmyAc_SI_OligoGlu_DGase"/>
    <property type="match status" value="1"/>
</dbReference>
<dbReference type="KEGG" id="hsd:SD1D_0676"/>
<keyword evidence="6" id="KW-1185">Reference proteome</keyword>
<dbReference type="InterPro" id="IPR013780">
    <property type="entry name" value="Glyco_hydro_b"/>
</dbReference>
<dbReference type="SUPFAM" id="SSF51445">
    <property type="entry name" value="(Trans)glycosidases"/>
    <property type="match status" value="1"/>
</dbReference>
<dbReference type="Proteomes" id="UP000196053">
    <property type="component" value="Chromosome I"/>
</dbReference>
<dbReference type="InterPro" id="IPR017853">
    <property type="entry name" value="GH"/>
</dbReference>
<keyword evidence="2 5" id="KW-0378">Hydrolase</keyword>
<dbReference type="FunFam" id="3.20.20.80:FF:000064">
    <property type="entry name" value="Oligo-1,6-glucosidase"/>
    <property type="match status" value="2"/>
</dbReference>
<gene>
    <name evidence="5" type="primary">malL</name>
    <name evidence="5" type="ORF">SD1D_0676</name>
</gene>
<dbReference type="SMART" id="SM00642">
    <property type="entry name" value="Aamy"/>
    <property type="match status" value="1"/>
</dbReference>
<dbReference type="Gene3D" id="2.60.40.1180">
    <property type="entry name" value="Golgi alpha-mannosidase II"/>
    <property type="match status" value="1"/>
</dbReference>
<dbReference type="Pfam" id="PF00128">
    <property type="entry name" value="Alpha-amylase"/>
    <property type="match status" value="1"/>
</dbReference>
<reference evidence="6" key="1">
    <citation type="submission" date="2015-09" db="EMBL/GenBank/DDBJ databases">
        <authorList>
            <person name="Wibberg D."/>
        </authorList>
    </citation>
    <scope>NUCLEOTIDE SEQUENCE [LARGE SCALE GENOMIC DNA]</scope>
    <source>
        <strain evidence="6">SD1D</strain>
    </source>
</reference>
<dbReference type="InterPro" id="IPR006047">
    <property type="entry name" value="GH13_cat_dom"/>
</dbReference>
<dbReference type="Gene3D" id="3.20.20.80">
    <property type="entry name" value="Glycosidases"/>
    <property type="match status" value="1"/>
</dbReference>
<feature type="domain" description="Glycosyl hydrolase family 13 catalytic" evidence="4">
    <location>
        <begin position="94"/>
        <end position="493"/>
    </location>
</feature>
<dbReference type="InterPro" id="IPR045857">
    <property type="entry name" value="O16G_dom_2"/>
</dbReference>
<evidence type="ECO:0000256" key="2">
    <source>
        <dbReference type="ARBA" id="ARBA00022801"/>
    </source>
</evidence>
<sequence length="623" mass="73192">MLTKNSRIKEIYANPIGRDIINRVLLQMKISKKAINNPIIGNLKIKDLPKLLKNRLDDEFIDVLLNLSNTEKEIVRADEGPIKKAWWKEAVFYQIYPRSFKDSNGDGIGDLQGIISKLDYIKKLGIDAIWLSPIYDSPNDDNGYDIRDYKKIMDEFGTMEDFDQLLDEVHNRGMGLIMDLVVNHTSDEHQWYQRAISEPDSKYGDYYIFKDQPNNWTSIFGGSAWNYVEERNQYALHLFSKKQMDLNWENENLRAEIHDMIRWWLEKGVDGFRLDVINYISKSHGIPDGSESIGKVMGLYGMEHYFYGPNLHRYLRELKEKVFMPYNAFTVGETPGIGMEMSKLLTAEDRNELDMVFSFDHLETPGHYKFDDYRYDLNYLKKYMIDLMENYGNCCHPSLFFENHDNPRMISKINPDPQYRNVLGKLLAVILLTLRGTPFIYQGQELGMINQDFKTIEDLRDVESLNLYRELTKSMDKDKAFKKVLAGSRDHARTPMQWEDQEYAGFSTGKPWIMMDHDYKNCNVDAQLNDEDSILNFYQKLIALRKEHNVIPYGDVIFTNKMVKNLFTYYRKDENEILYVEINLSPNKKKRAKLPEGERLLSNYEVISLSHLQPYEASIWKIK</sequence>
<dbReference type="GO" id="GO:0009313">
    <property type="term" value="P:oligosaccharide catabolic process"/>
    <property type="evidence" value="ECO:0007669"/>
    <property type="project" value="TreeGrafter"/>
</dbReference>
<evidence type="ECO:0000313" key="6">
    <source>
        <dbReference type="Proteomes" id="UP000196053"/>
    </source>
</evidence>
<evidence type="ECO:0000259" key="4">
    <source>
        <dbReference type="SMART" id="SM00642"/>
    </source>
</evidence>
<dbReference type="SUPFAM" id="SSF51011">
    <property type="entry name" value="Glycosyl hydrolase domain"/>
    <property type="match status" value="1"/>
</dbReference>
<dbReference type="RefSeq" id="WP_058257610.1">
    <property type="nucleotide sequence ID" value="NZ_LN879430.1"/>
</dbReference>
<dbReference type="FunFam" id="3.90.400.10:FF:000002">
    <property type="entry name" value="Sucrose isomerase"/>
    <property type="match status" value="1"/>
</dbReference>
<dbReference type="EMBL" id="LN879430">
    <property type="protein sequence ID" value="CUH92224.1"/>
    <property type="molecule type" value="Genomic_DNA"/>
</dbReference>
<evidence type="ECO:0000313" key="5">
    <source>
        <dbReference type="EMBL" id="CUH92224.1"/>
    </source>
</evidence>
<keyword evidence="3 5" id="KW-0326">Glycosidase</keyword>
<name>A0A0K8J4E5_9FIRM</name>
<dbReference type="AlphaFoldDB" id="A0A0K8J4E5"/>